<reference evidence="1 2" key="1">
    <citation type="submission" date="2018-01" db="EMBL/GenBank/DDBJ databases">
        <title>Genome characterization of the sugarcane-associated fungus Trichoderma ghanense CCMA-1212 and their application in lignocelulose bioconversion.</title>
        <authorList>
            <person name="Steindorff A.S."/>
            <person name="Mendes T.D."/>
            <person name="Vilela E.S.D."/>
            <person name="Rodrigues D.S."/>
            <person name="Formighieri E.F."/>
            <person name="Melo I.S."/>
            <person name="Favaro L.C.L."/>
        </authorList>
    </citation>
    <scope>NUCLEOTIDE SEQUENCE [LARGE SCALE GENOMIC DNA]</scope>
    <source>
        <strain evidence="1 2">CCMA-1212</strain>
    </source>
</reference>
<gene>
    <name evidence="1" type="ORF">CCMA1212_009972</name>
</gene>
<evidence type="ECO:0000313" key="1">
    <source>
        <dbReference type="EMBL" id="TFA98277.1"/>
    </source>
</evidence>
<sequence length="842" mass="87935">MKGVLYGITYCSDIDTVGDGALLRAADKQVNRLLLVLGLVVLDDLAHRLGVGANGQSADEILAVLVRLKVLGHDVGGRLGLGLLLLLLLGHNGIGNLLEALVELVLGERGDDQLAELLRDSLDLGLLLGAKGEAVELVQLLLKQLSLALDLVSRLARVGNDATDALGDAALLDNDEVLDQACLVDVSAATELDTVFSPLGLLGVGEQGVDIHANGNDSHWVGVSLAEHGTKALNLQSTIQLHVFGVDLGVGADILVGELLNLPQLIQLDLGLVRKVETQLLIVDQRALLVDIVAQHLPQRVVQDVCAGVVVADGGAAQLIVFANDFVAGRELSVLNVAAVEDVSTVVLDVHDLELDNVVNHDAASVGDLATGLGVEVGLIEQDTDGSVCRNVLGRLEEGLAVKDVLNLALAVALEVLGIVVRPGNLEVGVELRNLVDVELGKCLHGILDSFAGLSGLFTGNSNLGLVNLQASLLGHQLGQVDGEAKRVVESPHDVSVQLLDVVLGSLGRISLELGLTAVQSAGEGLLFLVEDLLDVRLLLGKIRELLTHLRNKGRQNLGEEGADFGIQILAGVSDTTSENSSNDIAAAIVVGHSTVRDGKGHGSDVVCDNSVGGINTICVVGAVLVGIGSGASNLLNLLEERREAIGGIVGGGVLQRRDQTLEAHTGIDVLGRQGLEASVLLSVELHENEVPDLDNHGIVHVDETGSIASSNLVVVYLTARTAGTLVTHLPEVVLHVSRQDLVFGHAHRFPKLLGFQIGLEVEGRVALKVRDVEASRVEAIDLGEQLPGHLDGILLEVVAEGPVAQHLEKGMVVTVLADIVEIVVFATGADDLLGVDGALEV</sequence>
<dbReference type="EMBL" id="PPTA01000021">
    <property type="protein sequence ID" value="TFA98277.1"/>
    <property type="molecule type" value="Genomic_DNA"/>
</dbReference>
<comment type="caution">
    <text evidence="1">The sequence shown here is derived from an EMBL/GenBank/DDBJ whole genome shotgun (WGS) entry which is preliminary data.</text>
</comment>
<name>A0ABY2GQT2_9HYPO</name>
<protein>
    <recommendedName>
        <fullName evidence="3">NAD-specific glutamate dehydrogenase</fullName>
    </recommendedName>
</protein>
<evidence type="ECO:0000313" key="2">
    <source>
        <dbReference type="Proteomes" id="UP001642720"/>
    </source>
</evidence>
<organism evidence="1 2">
    <name type="scientific">Trichoderma ghanense</name>
    <dbReference type="NCBI Taxonomy" id="65468"/>
    <lineage>
        <taxon>Eukaryota</taxon>
        <taxon>Fungi</taxon>
        <taxon>Dikarya</taxon>
        <taxon>Ascomycota</taxon>
        <taxon>Pezizomycotina</taxon>
        <taxon>Sordariomycetes</taxon>
        <taxon>Hypocreomycetidae</taxon>
        <taxon>Hypocreales</taxon>
        <taxon>Hypocreaceae</taxon>
        <taxon>Trichoderma</taxon>
    </lineage>
</organism>
<dbReference type="Proteomes" id="UP001642720">
    <property type="component" value="Unassembled WGS sequence"/>
</dbReference>
<dbReference type="GeneID" id="300581481"/>
<proteinExistence type="predicted"/>
<evidence type="ECO:0008006" key="3">
    <source>
        <dbReference type="Google" id="ProtNLM"/>
    </source>
</evidence>
<dbReference type="RefSeq" id="XP_073554479.1">
    <property type="nucleotide sequence ID" value="XM_073707031.1"/>
</dbReference>
<keyword evidence="2" id="KW-1185">Reference proteome</keyword>
<accession>A0ABY2GQT2</accession>